<dbReference type="Gene3D" id="3.40.1280.30">
    <property type="match status" value="2"/>
</dbReference>
<keyword evidence="1" id="KW-0489">Methyltransferase</keyword>
<keyword evidence="7" id="KW-1185">Reference proteome</keyword>
<accession>A0A2G8K2Q9</accession>
<evidence type="ECO:0000259" key="5">
    <source>
        <dbReference type="PROSITE" id="PS51675"/>
    </source>
</evidence>
<dbReference type="Proteomes" id="UP000230750">
    <property type="component" value="Unassembled WGS sequence"/>
</dbReference>
<evidence type="ECO:0000313" key="7">
    <source>
        <dbReference type="Proteomes" id="UP000230750"/>
    </source>
</evidence>
<evidence type="ECO:0000256" key="3">
    <source>
        <dbReference type="ARBA" id="ARBA00022691"/>
    </source>
</evidence>
<proteinExistence type="predicted"/>
<gene>
    <name evidence="6" type="ORF">BSL78_20857</name>
</gene>
<feature type="domain" description="SAM-dependent MTase TRM10-type" evidence="5">
    <location>
        <begin position="105"/>
        <end position="277"/>
    </location>
</feature>
<reference evidence="6 7" key="1">
    <citation type="journal article" date="2017" name="PLoS Biol.">
        <title>The sea cucumber genome provides insights into morphological evolution and visceral regeneration.</title>
        <authorList>
            <person name="Zhang X."/>
            <person name="Sun L."/>
            <person name="Yuan J."/>
            <person name="Sun Y."/>
            <person name="Gao Y."/>
            <person name="Zhang L."/>
            <person name="Li S."/>
            <person name="Dai H."/>
            <person name="Hamel J.F."/>
            <person name="Liu C."/>
            <person name="Yu Y."/>
            <person name="Liu S."/>
            <person name="Lin W."/>
            <person name="Guo K."/>
            <person name="Jin S."/>
            <person name="Xu P."/>
            <person name="Storey K.B."/>
            <person name="Huan P."/>
            <person name="Zhang T."/>
            <person name="Zhou Y."/>
            <person name="Zhang J."/>
            <person name="Lin C."/>
            <person name="Li X."/>
            <person name="Xing L."/>
            <person name="Huo D."/>
            <person name="Sun M."/>
            <person name="Wang L."/>
            <person name="Mercier A."/>
            <person name="Li F."/>
            <person name="Yang H."/>
            <person name="Xiang J."/>
        </authorList>
    </citation>
    <scope>NUCLEOTIDE SEQUENCE [LARGE SCALE GENOMIC DNA]</scope>
    <source>
        <strain evidence="6">Shaxun</strain>
        <tissue evidence="6">Muscle</tissue>
    </source>
</reference>
<dbReference type="AlphaFoldDB" id="A0A2G8K2Q9"/>
<dbReference type="InterPro" id="IPR007356">
    <property type="entry name" value="tRNA_m1G_MeTrfase_euk"/>
</dbReference>
<dbReference type="PROSITE" id="PS51675">
    <property type="entry name" value="SAM_MT_TRM10"/>
    <property type="match status" value="1"/>
</dbReference>
<dbReference type="EMBL" id="MRZV01000944">
    <property type="protein sequence ID" value="PIK42296.1"/>
    <property type="molecule type" value="Genomic_DNA"/>
</dbReference>
<protein>
    <recommendedName>
        <fullName evidence="5">SAM-dependent MTase TRM10-type domain-containing protein</fullName>
    </recommendedName>
</protein>
<comment type="caution">
    <text evidence="6">The sequence shown here is derived from an EMBL/GenBank/DDBJ whole genome shotgun (WGS) entry which is preliminary data.</text>
</comment>
<name>A0A2G8K2Q9_STIJA</name>
<sequence>MDCKEEWLHGLMQGYWSSDTDEDEVSCNKDNDAPSPEECNKLTRKSARRLERFERSKKWKKMKQKEKQQLKEQQHKQLQHCEEQTDSLTKSDKPTKKEIKDMINAKLDSVQRSETIPKICVDMGLTGFMSEKEIDRLAGQLRRLYGSNRRSPKPLHVTLTNLEPGSLVYQACERKNDGFRNYKVHMTSESHLDMFPLERITYLTPDSETELYFTNGQSVGTNDCQTPISEYLQHAGTGSYNKILSINQIFDILLNFYLDGDWTSALLAGIPRRKGFIPK</sequence>
<evidence type="ECO:0000256" key="1">
    <source>
        <dbReference type="ARBA" id="ARBA00022603"/>
    </source>
</evidence>
<evidence type="ECO:0000313" key="6">
    <source>
        <dbReference type="EMBL" id="PIK42296.1"/>
    </source>
</evidence>
<feature type="region of interest" description="Disordered" evidence="4">
    <location>
        <begin position="17"/>
        <end position="95"/>
    </location>
</feature>
<evidence type="ECO:0000256" key="2">
    <source>
        <dbReference type="ARBA" id="ARBA00022679"/>
    </source>
</evidence>
<dbReference type="GO" id="GO:0005654">
    <property type="term" value="C:nucleoplasm"/>
    <property type="evidence" value="ECO:0007669"/>
    <property type="project" value="TreeGrafter"/>
</dbReference>
<evidence type="ECO:0000256" key="4">
    <source>
        <dbReference type="SAM" id="MobiDB-lite"/>
    </source>
</evidence>
<dbReference type="PANTHER" id="PTHR13563">
    <property type="entry name" value="TRNA (GUANINE-9-) METHYLTRANSFERASE"/>
    <property type="match status" value="1"/>
</dbReference>
<feature type="compositionally biased region" description="Basic and acidic residues" evidence="4">
    <location>
        <begin position="65"/>
        <end position="95"/>
    </location>
</feature>
<dbReference type="InterPro" id="IPR028564">
    <property type="entry name" value="MT_TRM10-typ"/>
</dbReference>
<dbReference type="PANTHER" id="PTHR13563:SF19">
    <property type="entry name" value="TRNA METHYLTRANSFERASE 10 HOMOLOG B"/>
    <property type="match status" value="1"/>
</dbReference>
<keyword evidence="3" id="KW-0949">S-adenosyl-L-methionine</keyword>
<keyword evidence="2" id="KW-0808">Transferase</keyword>
<dbReference type="GO" id="GO:0000049">
    <property type="term" value="F:tRNA binding"/>
    <property type="evidence" value="ECO:0007669"/>
    <property type="project" value="TreeGrafter"/>
</dbReference>
<dbReference type="STRING" id="307972.A0A2G8K2Q9"/>
<dbReference type="GO" id="GO:0002939">
    <property type="term" value="P:tRNA N1-guanine methylation"/>
    <property type="evidence" value="ECO:0007669"/>
    <property type="project" value="TreeGrafter"/>
</dbReference>
<organism evidence="6 7">
    <name type="scientific">Stichopus japonicus</name>
    <name type="common">Sea cucumber</name>
    <dbReference type="NCBI Taxonomy" id="307972"/>
    <lineage>
        <taxon>Eukaryota</taxon>
        <taxon>Metazoa</taxon>
        <taxon>Echinodermata</taxon>
        <taxon>Eleutherozoa</taxon>
        <taxon>Echinozoa</taxon>
        <taxon>Holothuroidea</taxon>
        <taxon>Aspidochirotacea</taxon>
        <taxon>Aspidochirotida</taxon>
        <taxon>Stichopodidae</taxon>
        <taxon>Apostichopus</taxon>
    </lineage>
</organism>
<dbReference type="InterPro" id="IPR038459">
    <property type="entry name" value="MT_TRM10-typ_sf"/>
</dbReference>
<dbReference type="GO" id="GO:0008168">
    <property type="term" value="F:methyltransferase activity"/>
    <property type="evidence" value="ECO:0007669"/>
    <property type="project" value="UniProtKB-KW"/>
</dbReference>
<dbReference type="OrthoDB" id="278300at2759"/>